<dbReference type="KEGG" id="sdr:SCD_n02083"/>
<keyword evidence="1" id="KW-0472">Membrane</keyword>
<evidence type="ECO:0000256" key="1">
    <source>
        <dbReference type="SAM" id="Phobius"/>
    </source>
</evidence>
<keyword evidence="3" id="KW-1185">Reference proteome</keyword>
<sequence length="113" mass="12972">MFHLKENWNMKDISDYLWRMFMAAFLCPVAATFWLAFGSFGFDPGRFMLFIGSQGQHYVALDSDGQMAFLFQALFGWAALAFVFMLISFVVNPPRFRYTLNKKSGKADVSVVQ</sequence>
<accession>S6AM94</accession>
<dbReference type="AlphaFoldDB" id="S6AM94"/>
<keyword evidence="1" id="KW-0812">Transmembrane</keyword>
<dbReference type="Proteomes" id="UP000015559">
    <property type="component" value="Chromosome"/>
</dbReference>
<dbReference type="HOGENOM" id="CLU_2248725_0_0_4"/>
<dbReference type="EMBL" id="AP013066">
    <property type="protein sequence ID" value="BAN35894.1"/>
    <property type="molecule type" value="Genomic_DNA"/>
</dbReference>
<dbReference type="STRING" id="1163617.SCD_n02083"/>
<protein>
    <recommendedName>
        <fullName evidence="4">Transmembrane protein</fullName>
    </recommendedName>
</protein>
<feature type="transmembrane region" description="Helical" evidence="1">
    <location>
        <begin position="69"/>
        <end position="91"/>
    </location>
</feature>
<gene>
    <name evidence="2" type="ORF">SCD_n02083</name>
</gene>
<proteinExistence type="predicted"/>
<feature type="transmembrane region" description="Helical" evidence="1">
    <location>
        <begin position="21"/>
        <end position="42"/>
    </location>
</feature>
<keyword evidence="1" id="KW-1133">Transmembrane helix</keyword>
<reference evidence="2 3" key="1">
    <citation type="journal article" date="2012" name="Appl. Environ. Microbiol.">
        <title>Draft genome sequence of a psychrotolerant sulfur-oxidizing bacterium, Sulfuricella denitrificans skB26, and proteomic insights into cold adaptation.</title>
        <authorList>
            <person name="Watanabe T."/>
            <person name="Kojima H."/>
            <person name="Fukui M."/>
        </authorList>
    </citation>
    <scope>NUCLEOTIDE SEQUENCE [LARGE SCALE GENOMIC DNA]</scope>
    <source>
        <strain evidence="3">skB26</strain>
    </source>
</reference>
<name>S6AM94_SULDS</name>
<evidence type="ECO:0000313" key="2">
    <source>
        <dbReference type="EMBL" id="BAN35894.1"/>
    </source>
</evidence>
<evidence type="ECO:0008006" key="4">
    <source>
        <dbReference type="Google" id="ProtNLM"/>
    </source>
</evidence>
<organism evidence="2 3">
    <name type="scientific">Sulfuricella denitrificans (strain DSM 22764 / NBRC 105220 / skB26)</name>
    <dbReference type="NCBI Taxonomy" id="1163617"/>
    <lineage>
        <taxon>Bacteria</taxon>
        <taxon>Pseudomonadati</taxon>
        <taxon>Pseudomonadota</taxon>
        <taxon>Betaproteobacteria</taxon>
        <taxon>Nitrosomonadales</taxon>
        <taxon>Sulfuricellaceae</taxon>
        <taxon>Sulfuricella</taxon>
    </lineage>
</organism>
<evidence type="ECO:0000313" key="3">
    <source>
        <dbReference type="Proteomes" id="UP000015559"/>
    </source>
</evidence>